<evidence type="ECO:0000256" key="1">
    <source>
        <dbReference type="SAM" id="MobiDB-lite"/>
    </source>
</evidence>
<gene>
    <name evidence="2" type="primary">Necator_chrX.g25861</name>
    <name evidence="2" type="ORF">RB195_025695</name>
</gene>
<reference evidence="2 3" key="1">
    <citation type="submission" date="2023-08" db="EMBL/GenBank/DDBJ databases">
        <title>A Necator americanus chromosomal reference genome.</title>
        <authorList>
            <person name="Ilik V."/>
            <person name="Petrzelkova K.J."/>
            <person name="Pardy F."/>
            <person name="Fuh T."/>
            <person name="Niatou-Singa F.S."/>
            <person name="Gouil Q."/>
            <person name="Baker L."/>
            <person name="Ritchie M.E."/>
            <person name="Jex A.R."/>
            <person name="Gazzola D."/>
            <person name="Li H."/>
            <person name="Toshio Fujiwara R."/>
            <person name="Zhan B."/>
            <person name="Aroian R.V."/>
            <person name="Pafco B."/>
            <person name="Schwarz E.M."/>
        </authorList>
    </citation>
    <scope>NUCLEOTIDE SEQUENCE [LARGE SCALE GENOMIC DNA]</scope>
    <source>
        <strain evidence="2 3">Aroian</strain>
        <tissue evidence="2">Whole animal</tissue>
    </source>
</reference>
<name>A0ABR1ETF4_NECAM</name>
<evidence type="ECO:0000313" key="3">
    <source>
        <dbReference type="Proteomes" id="UP001303046"/>
    </source>
</evidence>
<dbReference type="Proteomes" id="UP001303046">
    <property type="component" value="Unassembled WGS sequence"/>
</dbReference>
<dbReference type="EMBL" id="JAVFWL010000006">
    <property type="protein sequence ID" value="KAK6765934.1"/>
    <property type="molecule type" value="Genomic_DNA"/>
</dbReference>
<evidence type="ECO:0000313" key="2">
    <source>
        <dbReference type="EMBL" id="KAK6765934.1"/>
    </source>
</evidence>
<keyword evidence="3" id="KW-1185">Reference proteome</keyword>
<proteinExistence type="predicted"/>
<feature type="compositionally biased region" description="Basic and acidic residues" evidence="1">
    <location>
        <begin position="63"/>
        <end position="72"/>
    </location>
</feature>
<comment type="caution">
    <text evidence="2">The sequence shown here is derived from an EMBL/GenBank/DDBJ whole genome shotgun (WGS) entry which is preliminary data.</text>
</comment>
<accession>A0ABR1ETF4</accession>
<sequence length="85" mass="10243">MPHQYISPLQLRNKNWYVAWNRSKDSEQQSWPSISLLEMLLYVLDNRKANEAARNFHMRQVTKSRDMAPVERKTKKGRLSLENRR</sequence>
<feature type="region of interest" description="Disordered" evidence="1">
    <location>
        <begin position="58"/>
        <end position="85"/>
    </location>
</feature>
<organism evidence="2 3">
    <name type="scientific">Necator americanus</name>
    <name type="common">Human hookworm</name>
    <dbReference type="NCBI Taxonomy" id="51031"/>
    <lineage>
        <taxon>Eukaryota</taxon>
        <taxon>Metazoa</taxon>
        <taxon>Ecdysozoa</taxon>
        <taxon>Nematoda</taxon>
        <taxon>Chromadorea</taxon>
        <taxon>Rhabditida</taxon>
        <taxon>Rhabditina</taxon>
        <taxon>Rhabditomorpha</taxon>
        <taxon>Strongyloidea</taxon>
        <taxon>Ancylostomatidae</taxon>
        <taxon>Bunostominae</taxon>
        <taxon>Necator</taxon>
    </lineage>
</organism>
<protein>
    <submittedName>
        <fullName evidence="2">Uncharacterized protein</fullName>
    </submittedName>
</protein>